<dbReference type="OrthoDB" id="7295299at2"/>
<evidence type="ECO:0000259" key="2">
    <source>
        <dbReference type="Pfam" id="PF02709"/>
    </source>
</evidence>
<name>A0A1G5ZC52_9BACT</name>
<proteinExistence type="predicted"/>
<dbReference type="InterPro" id="IPR027791">
    <property type="entry name" value="Galactosyl_T_C"/>
</dbReference>
<dbReference type="GO" id="GO:0016740">
    <property type="term" value="F:transferase activity"/>
    <property type="evidence" value="ECO:0007669"/>
    <property type="project" value="UniProtKB-KW"/>
</dbReference>
<dbReference type="Pfam" id="PF02709">
    <property type="entry name" value="Glyco_transf_7C"/>
    <property type="match status" value="1"/>
</dbReference>
<dbReference type="Proteomes" id="UP000198756">
    <property type="component" value="Unassembled WGS sequence"/>
</dbReference>
<protein>
    <submittedName>
        <fullName evidence="3">Glycosyltransferase like family 2</fullName>
    </submittedName>
</protein>
<gene>
    <name evidence="3" type="ORF">SAMN03080617_03504</name>
</gene>
<evidence type="ECO:0000313" key="3">
    <source>
        <dbReference type="EMBL" id="SDA92077.1"/>
    </source>
</evidence>
<dbReference type="STRING" id="279824.SAMN03080617_03504"/>
<dbReference type="SUPFAM" id="SSF53448">
    <property type="entry name" value="Nucleotide-diphospho-sugar transferases"/>
    <property type="match status" value="1"/>
</dbReference>
<accession>A0A1G5ZC52</accession>
<keyword evidence="4" id="KW-1185">Reference proteome</keyword>
<sequence length="269" mass="31717">MKKINLTDFTFLIPLRIDTVNRLENTLITIGYIQANFNTHVSVLEAAGRNTGLLNRLLPQEVNHVFIEDMDTIFHRTRYINQLVKSVDSEYIIVWDTDIIIPIKQLNKAVELLRKREVDFVTPFKDKFLDTSDIIRDLYIQSRDIDILEMHKGKMKPLYTPNPVGGTFLAHRKTYIESGMENEKFYGWGREDGDRVNRWKILGHRHQHVEGELYHLTHERGINSKFHSPNQDSRKMTELNRNLAMSKEELRKEIKYQDKLNIDQINIIT</sequence>
<dbReference type="RefSeq" id="WP_092732812.1">
    <property type="nucleotide sequence ID" value="NZ_FMXE01000031.1"/>
</dbReference>
<reference evidence="4" key="1">
    <citation type="submission" date="2016-10" db="EMBL/GenBank/DDBJ databases">
        <authorList>
            <person name="Varghese N."/>
            <person name="Submissions S."/>
        </authorList>
    </citation>
    <scope>NUCLEOTIDE SEQUENCE [LARGE SCALE GENOMIC DNA]</scope>
    <source>
        <strain evidence="4">DSM 22703</strain>
    </source>
</reference>
<dbReference type="EMBL" id="FMXE01000031">
    <property type="protein sequence ID" value="SDA92077.1"/>
    <property type="molecule type" value="Genomic_DNA"/>
</dbReference>
<evidence type="ECO:0000313" key="4">
    <source>
        <dbReference type="Proteomes" id="UP000198756"/>
    </source>
</evidence>
<dbReference type="AlphaFoldDB" id="A0A1G5ZC52"/>
<dbReference type="Gene3D" id="3.90.550.10">
    <property type="entry name" value="Spore Coat Polysaccharide Biosynthesis Protein SpsA, Chain A"/>
    <property type="match status" value="1"/>
</dbReference>
<feature type="domain" description="Galactosyltransferase C-terminal" evidence="2">
    <location>
        <begin position="163"/>
        <end position="218"/>
    </location>
</feature>
<organism evidence="3 4">
    <name type="scientific">Algoriphagus alkaliphilus</name>
    <dbReference type="NCBI Taxonomy" id="279824"/>
    <lineage>
        <taxon>Bacteria</taxon>
        <taxon>Pseudomonadati</taxon>
        <taxon>Bacteroidota</taxon>
        <taxon>Cytophagia</taxon>
        <taxon>Cytophagales</taxon>
        <taxon>Cyclobacteriaceae</taxon>
        <taxon>Algoriphagus</taxon>
    </lineage>
</organism>
<evidence type="ECO:0000256" key="1">
    <source>
        <dbReference type="ARBA" id="ARBA00022679"/>
    </source>
</evidence>
<dbReference type="InterPro" id="IPR029044">
    <property type="entry name" value="Nucleotide-diphossugar_trans"/>
</dbReference>
<keyword evidence="1 3" id="KW-0808">Transferase</keyword>